<feature type="transmembrane region" description="Helical" evidence="5">
    <location>
        <begin position="37"/>
        <end position="54"/>
    </location>
</feature>
<protein>
    <recommendedName>
        <fullName evidence="8">ZIP family metal transporter</fullName>
    </recommendedName>
</protein>
<dbReference type="InterPro" id="IPR003689">
    <property type="entry name" value="ZIP"/>
</dbReference>
<dbReference type="EMBL" id="MEWU01000036">
    <property type="protein sequence ID" value="OGC82797.1"/>
    <property type="molecule type" value="Genomic_DNA"/>
</dbReference>
<gene>
    <name evidence="6" type="ORF">A3D68_00270</name>
</gene>
<proteinExistence type="predicted"/>
<evidence type="ECO:0000313" key="6">
    <source>
        <dbReference type="EMBL" id="OGC82797.1"/>
    </source>
</evidence>
<feature type="transmembrane region" description="Helical" evidence="5">
    <location>
        <begin position="193"/>
        <end position="211"/>
    </location>
</feature>
<evidence type="ECO:0000313" key="7">
    <source>
        <dbReference type="Proteomes" id="UP000177564"/>
    </source>
</evidence>
<reference evidence="6 7" key="1">
    <citation type="journal article" date="2016" name="Nat. Commun.">
        <title>Thousands of microbial genomes shed light on interconnected biogeochemical processes in an aquifer system.</title>
        <authorList>
            <person name="Anantharaman K."/>
            <person name="Brown C.T."/>
            <person name="Hug L.A."/>
            <person name="Sharon I."/>
            <person name="Castelle C.J."/>
            <person name="Probst A.J."/>
            <person name="Thomas B.C."/>
            <person name="Singh A."/>
            <person name="Wilkins M.J."/>
            <person name="Karaoz U."/>
            <person name="Brodie E.L."/>
            <person name="Williams K.H."/>
            <person name="Hubbard S.S."/>
            <person name="Banfield J.F."/>
        </authorList>
    </citation>
    <scope>NUCLEOTIDE SEQUENCE [LARGE SCALE GENOMIC DNA]</scope>
</reference>
<feature type="transmembrane region" description="Helical" evidence="5">
    <location>
        <begin position="162"/>
        <end position="181"/>
    </location>
</feature>
<accession>A0A1F4XMC3</accession>
<dbReference type="STRING" id="1797240.A3D68_00270"/>
<keyword evidence="4 5" id="KW-0472">Membrane</keyword>
<evidence type="ECO:0000256" key="4">
    <source>
        <dbReference type="ARBA" id="ARBA00023136"/>
    </source>
</evidence>
<comment type="subcellular location">
    <subcellularLocation>
        <location evidence="1">Membrane</location>
        <topology evidence="1">Multi-pass membrane protein</topology>
    </subcellularLocation>
</comment>
<dbReference type="Proteomes" id="UP000177564">
    <property type="component" value="Unassembled WGS sequence"/>
</dbReference>
<evidence type="ECO:0000256" key="5">
    <source>
        <dbReference type="SAM" id="Phobius"/>
    </source>
</evidence>
<dbReference type="PANTHER" id="PTHR16950:SF16">
    <property type="entry name" value="ZINC TRANSPORTER ZIP13"/>
    <property type="match status" value="1"/>
</dbReference>
<evidence type="ECO:0000256" key="3">
    <source>
        <dbReference type="ARBA" id="ARBA00022989"/>
    </source>
</evidence>
<dbReference type="Pfam" id="PF02535">
    <property type="entry name" value="Zip"/>
    <property type="match status" value="1"/>
</dbReference>
<feature type="transmembrane region" description="Helical" evidence="5">
    <location>
        <begin position="63"/>
        <end position="81"/>
    </location>
</feature>
<feature type="transmembrane region" description="Helical" evidence="5">
    <location>
        <begin position="223"/>
        <end position="244"/>
    </location>
</feature>
<sequence>MIEILAASLLVMFASLAGVFSLWQRAEKIIERNLDFLISFSAGVFVVIVYRLSVETIEHAGQAVLGFTWILIGALFIWTVFKLLPALHMHAETVETRINPRRILVSDSIHNIGDGVLLAATFSVSVALGVVTTASILIHEVLQEISEFFILRKGGYTPQKALSLNFFTSSSILVGSVGGFFFLELFEYLESPLLGFAAGALLVVVLTDLIPHSIGGSYERLHYVKHILLFLIGVSLMLAVSVFITH</sequence>
<evidence type="ECO:0000256" key="1">
    <source>
        <dbReference type="ARBA" id="ARBA00004141"/>
    </source>
</evidence>
<dbReference type="PANTHER" id="PTHR16950">
    <property type="entry name" value="ZINC TRANSPORTER SLC39A7 HISTIDINE-RICH MEMBRANE PROTEIN KE4"/>
    <property type="match status" value="1"/>
</dbReference>
<evidence type="ECO:0000256" key="2">
    <source>
        <dbReference type="ARBA" id="ARBA00022692"/>
    </source>
</evidence>
<evidence type="ECO:0008006" key="8">
    <source>
        <dbReference type="Google" id="ProtNLM"/>
    </source>
</evidence>
<dbReference type="GO" id="GO:0016020">
    <property type="term" value="C:membrane"/>
    <property type="evidence" value="ECO:0007669"/>
    <property type="project" value="UniProtKB-SubCell"/>
</dbReference>
<organism evidence="6 7">
    <name type="scientific">Candidatus Adlerbacteria bacterium RIFCSPHIGHO2_02_FULL_52_17</name>
    <dbReference type="NCBI Taxonomy" id="1797240"/>
    <lineage>
        <taxon>Bacteria</taxon>
        <taxon>Candidatus Adleribacteriota</taxon>
    </lineage>
</organism>
<comment type="caution">
    <text evidence="6">The sequence shown here is derived from an EMBL/GenBank/DDBJ whole genome shotgun (WGS) entry which is preliminary data.</text>
</comment>
<dbReference type="AlphaFoldDB" id="A0A1F4XMC3"/>
<name>A0A1F4XMC3_9BACT</name>
<dbReference type="GO" id="GO:0046873">
    <property type="term" value="F:metal ion transmembrane transporter activity"/>
    <property type="evidence" value="ECO:0007669"/>
    <property type="project" value="InterPro"/>
</dbReference>
<keyword evidence="3 5" id="KW-1133">Transmembrane helix</keyword>
<keyword evidence="2 5" id="KW-0812">Transmembrane</keyword>